<keyword evidence="2" id="KW-1185">Reference proteome</keyword>
<accession>A0ACB9FZU6</accession>
<sequence length="184" mass="21535">MVIQVYRKESSDQNEFTKAAAWAWYERGSWFEQKAICEYDRRRLQDYAPRPSRYKIEAMKGSQKESHVDNSLMDMYEIERISRELYCYVESSRVDRHSRLVNGGDHGGRSTLSKETKGKRTGNKQSWGWRRHGIVCGSTEDVVEHTLLVGGRRGKKWMSRWSELRISDEPPVIVDLDYGSCSHH</sequence>
<evidence type="ECO:0000313" key="2">
    <source>
        <dbReference type="Proteomes" id="UP001056120"/>
    </source>
</evidence>
<gene>
    <name evidence="1" type="ORF">L1987_46579</name>
</gene>
<dbReference type="EMBL" id="CM042032">
    <property type="protein sequence ID" value="KAI3776789.1"/>
    <property type="molecule type" value="Genomic_DNA"/>
</dbReference>
<reference evidence="1 2" key="2">
    <citation type="journal article" date="2022" name="Mol. Ecol. Resour.">
        <title>The genomes of chicory, endive, great burdock and yacon provide insights into Asteraceae paleo-polyploidization history and plant inulin production.</title>
        <authorList>
            <person name="Fan W."/>
            <person name="Wang S."/>
            <person name="Wang H."/>
            <person name="Wang A."/>
            <person name="Jiang F."/>
            <person name="Liu H."/>
            <person name="Zhao H."/>
            <person name="Xu D."/>
            <person name="Zhang Y."/>
        </authorList>
    </citation>
    <scope>NUCLEOTIDE SEQUENCE [LARGE SCALE GENOMIC DNA]</scope>
    <source>
        <strain evidence="2">cv. Yunnan</strain>
        <tissue evidence="1">Leaves</tissue>
    </source>
</reference>
<comment type="caution">
    <text evidence="1">The sequence shown here is derived from an EMBL/GenBank/DDBJ whole genome shotgun (WGS) entry which is preliminary data.</text>
</comment>
<protein>
    <submittedName>
        <fullName evidence="1">Uncharacterized protein</fullName>
    </submittedName>
</protein>
<dbReference type="Proteomes" id="UP001056120">
    <property type="component" value="Linkage Group LG15"/>
</dbReference>
<reference evidence="2" key="1">
    <citation type="journal article" date="2022" name="Mol. Ecol. Resour.">
        <title>The genomes of chicory, endive, great burdock and yacon provide insights into Asteraceae palaeo-polyploidization history and plant inulin production.</title>
        <authorList>
            <person name="Fan W."/>
            <person name="Wang S."/>
            <person name="Wang H."/>
            <person name="Wang A."/>
            <person name="Jiang F."/>
            <person name="Liu H."/>
            <person name="Zhao H."/>
            <person name="Xu D."/>
            <person name="Zhang Y."/>
        </authorList>
    </citation>
    <scope>NUCLEOTIDE SEQUENCE [LARGE SCALE GENOMIC DNA]</scope>
    <source>
        <strain evidence="2">cv. Yunnan</strain>
    </source>
</reference>
<evidence type="ECO:0000313" key="1">
    <source>
        <dbReference type="EMBL" id="KAI3776789.1"/>
    </source>
</evidence>
<proteinExistence type="predicted"/>
<name>A0ACB9FZU6_9ASTR</name>
<organism evidence="1 2">
    <name type="scientific">Smallanthus sonchifolius</name>
    <dbReference type="NCBI Taxonomy" id="185202"/>
    <lineage>
        <taxon>Eukaryota</taxon>
        <taxon>Viridiplantae</taxon>
        <taxon>Streptophyta</taxon>
        <taxon>Embryophyta</taxon>
        <taxon>Tracheophyta</taxon>
        <taxon>Spermatophyta</taxon>
        <taxon>Magnoliopsida</taxon>
        <taxon>eudicotyledons</taxon>
        <taxon>Gunneridae</taxon>
        <taxon>Pentapetalae</taxon>
        <taxon>asterids</taxon>
        <taxon>campanulids</taxon>
        <taxon>Asterales</taxon>
        <taxon>Asteraceae</taxon>
        <taxon>Asteroideae</taxon>
        <taxon>Heliantheae alliance</taxon>
        <taxon>Millerieae</taxon>
        <taxon>Smallanthus</taxon>
    </lineage>
</organism>